<protein>
    <recommendedName>
        <fullName evidence="4">C-type lectin domain-containing protein</fullName>
    </recommendedName>
</protein>
<dbReference type="PANTHER" id="PTHR45710">
    <property type="entry name" value="C-TYPE LECTIN DOMAIN-CONTAINING PROTEIN 180"/>
    <property type="match status" value="1"/>
</dbReference>
<keyword evidence="6" id="KW-1185">Reference proteome</keyword>
<dbReference type="PROSITE" id="PS00615">
    <property type="entry name" value="C_TYPE_LECTIN_1"/>
    <property type="match status" value="1"/>
</dbReference>
<dbReference type="Pfam" id="PF00059">
    <property type="entry name" value="Lectin_C"/>
    <property type="match status" value="1"/>
</dbReference>
<keyword evidence="2" id="KW-0812">Transmembrane</keyword>
<reference evidence="5 6" key="1">
    <citation type="submission" date="2020-06" db="EMBL/GenBank/DDBJ databases">
        <authorList>
            <person name="Li R."/>
            <person name="Bekaert M."/>
        </authorList>
    </citation>
    <scope>NUCLEOTIDE SEQUENCE [LARGE SCALE GENOMIC DNA]</scope>
    <source>
        <strain evidence="6">wild</strain>
    </source>
</reference>
<feature type="signal peptide" evidence="3">
    <location>
        <begin position="1"/>
        <end position="15"/>
    </location>
</feature>
<keyword evidence="2" id="KW-1133">Transmembrane helix</keyword>
<dbReference type="CDD" id="cd00037">
    <property type="entry name" value="CLECT"/>
    <property type="match status" value="1"/>
</dbReference>
<evidence type="ECO:0000313" key="5">
    <source>
        <dbReference type="EMBL" id="CAC5394443.1"/>
    </source>
</evidence>
<dbReference type="Gene3D" id="3.10.100.10">
    <property type="entry name" value="Mannose-Binding Protein A, subunit A"/>
    <property type="match status" value="1"/>
</dbReference>
<dbReference type="InterPro" id="IPR001304">
    <property type="entry name" value="C-type_lectin-like"/>
</dbReference>
<feature type="domain" description="C-type lectin" evidence="4">
    <location>
        <begin position="123"/>
        <end position="246"/>
    </location>
</feature>
<accession>A0A6J8CDE1</accession>
<dbReference type="SUPFAM" id="SSF56436">
    <property type="entry name" value="C-type lectin-like"/>
    <property type="match status" value="1"/>
</dbReference>
<feature type="chain" id="PRO_5026649302" description="C-type lectin domain-containing protein" evidence="3">
    <location>
        <begin position="16"/>
        <end position="269"/>
    </location>
</feature>
<sequence length="269" mass="30080">MKICQLLIILCFCDALVIPSTRQMPTSYFSLDQVDELSLLLTAVIASNIITNIQSANKTDAQSLVMSSGTIMTMTMMMMMMMMTMTMSPGMVQMMVPMMATSSVLLAIGVMDHKSCPSDWFVHEDSCYFFSELTNSLTWNGAQEYCNERGAKLAEPETLQEVNLLKMEANSKYGIVNNGVWLGGNDMDIDGVWEWSSTNTPISTSESDWDVANGNPGSEPCMLLYLAFGNHWRDAACDEEHAFICERVELKVFTFKHDDMSVIISPKRL</sequence>
<organism evidence="5 6">
    <name type="scientific">Mytilus coruscus</name>
    <name type="common">Sea mussel</name>
    <dbReference type="NCBI Taxonomy" id="42192"/>
    <lineage>
        <taxon>Eukaryota</taxon>
        <taxon>Metazoa</taxon>
        <taxon>Spiralia</taxon>
        <taxon>Lophotrochozoa</taxon>
        <taxon>Mollusca</taxon>
        <taxon>Bivalvia</taxon>
        <taxon>Autobranchia</taxon>
        <taxon>Pteriomorphia</taxon>
        <taxon>Mytilida</taxon>
        <taxon>Mytiloidea</taxon>
        <taxon>Mytilidae</taxon>
        <taxon>Mytilinae</taxon>
        <taxon>Mytilus</taxon>
    </lineage>
</organism>
<evidence type="ECO:0000256" key="3">
    <source>
        <dbReference type="SAM" id="SignalP"/>
    </source>
</evidence>
<dbReference type="PANTHER" id="PTHR45710:SF26">
    <property type="entry name" value="RH26557P"/>
    <property type="match status" value="1"/>
</dbReference>
<dbReference type="EMBL" id="CACVKT020005287">
    <property type="protein sequence ID" value="CAC5394443.1"/>
    <property type="molecule type" value="Genomic_DNA"/>
</dbReference>
<name>A0A6J8CDE1_MYTCO</name>
<dbReference type="AlphaFoldDB" id="A0A6J8CDE1"/>
<dbReference type="SMART" id="SM00034">
    <property type="entry name" value="CLECT"/>
    <property type="match status" value="1"/>
</dbReference>
<keyword evidence="1" id="KW-1015">Disulfide bond</keyword>
<dbReference type="InterPro" id="IPR050828">
    <property type="entry name" value="C-type_lectin/matrix_domain"/>
</dbReference>
<dbReference type="InterPro" id="IPR016187">
    <property type="entry name" value="CTDL_fold"/>
</dbReference>
<feature type="transmembrane region" description="Helical" evidence="2">
    <location>
        <begin position="64"/>
        <end position="85"/>
    </location>
</feature>
<keyword evidence="2" id="KW-0472">Membrane</keyword>
<dbReference type="OrthoDB" id="6110230at2759"/>
<dbReference type="InterPro" id="IPR018378">
    <property type="entry name" value="C-type_lectin_CS"/>
</dbReference>
<evidence type="ECO:0000259" key="4">
    <source>
        <dbReference type="PROSITE" id="PS50041"/>
    </source>
</evidence>
<dbReference type="InterPro" id="IPR016186">
    <property type="entry name" value="C-type_lectin-like/link_sf"/>
</dbReference>
<evidence type="ECO:0000313" key="6">
    <source>
        <dbReference type="Proteomes" id="UP000507470"/>
    </source>
</evidence>
<evidence type="ECO:0000256" key="2">
    <source>
        <dbReference type="SAM" id="Phobius"/>
    </source>
</evidence>
<evidence type="ECO:0000256" key="1">
    <source>
        <dbReference type="ARBA" id="ARBA00023157"/>
    </source>
</evidence>
<gene>
    <name evidence="5" type="ORF">MCOR_29190</name>
</gene>
<keyword evidence="3" id="KW-0732">Signal</keyword>
<dbReference type="Proteomes" id="UP000507470">
    <property type="component" value="Unassembled WGS sequence"/>
</dbReference>
<dbReference type="PROSITE" id="PS50041">
    <property type="entry name" value="C_TYPE_LECTIN_2"/>
    <property type="match status" value="1"/>
</dbReference>
<proteinExistence type="predicted"/>